<name>A0ABU0W8W1_9GAMM</name>
<evidence type="ECO:0008006" key="3">
    <source>
        <dbReference type="Google" id="ProtNLM"/>
    </source>
</evidence>
<proteinExistence type="predicted"/>
<sequence length="326" mass="37080">MKCANCHVNPAGGGMRNTYGNIWAQNSLPARQIETREGPWTGMLNAYAAIGANLRANAVYDEIPNQESGFAFEHEETRLYLQLSPLPDRLEIYIDQRMGPGGSSNQEAFGRYRLANREWHVTAGQMYLPYGLRLEDDSAFVRQTPGINFNTPQAAVSVGWEPRRWSIQSTVSEGSDARRGKQLSLRAEHVRERWRAGGSLNSNHGDDGTRWMQNAFAGLRTGSIAWLAEINHIRDDNLADDTLRQWLGLVEANWLVRQGHNLKLTLEYLDPDVDARGNDRNRYSLVWECAPIPFVQLRLGARLHDGPSEIDLHNRSRYFLQFHSFF</sequence>
<accession>A0ABU0W8W1</accession>
<gene>
    <name evidence="1" type="ORF">RBH19_11345</name>
</gene>
<keyword evidence="2" id="KW-1185">Reference proteome</keyword>
<evidence type="ECO:0000313" key="2">
    <source>
        <dbReference type="Proteomes" id="UP001239019"/>
    </source>
</evidence>
<dbReference type="Proteomes" id="UP001239019">
    <property type="component" value="Unassembled WGS sequence"/>
</dbReference>
<dbReference type="SUPFAM" id="SSF56935">
    <property type="entry name" value="Porins"/>
    <property type="match status" value="1"/>
</dbReference>
<dbReference type="EMBL" id="JAVDDT010000007">
    <property type="protein sequence ID" value="MDQ2070474.1"/>
    <property type="molecule type" value="Genomic_DNA"/>
</dbReference>
<dbReference type="RefSeq" id="WP_306728974.1">
    <property type="nucleotide sequence ID" value="NZ_JAVDDT010000007.1"/>
</dbReference>
<organism evidence="1 2">
    <name type="scientific">Natronospira bacteriovora</name>
    <dbReference type="NCBI Taxonomy" id="3069753"/>
    <lineage>
        <taxon>Bacteria</taxon>
        <taxon>Pseudomonadati</taxon>
        <taxon>Pseudomonadota</taxon>
        <taxon>Gammaproteobacteria</taxon>
        <taxon>Natronospirales</taxon>
        <taxon>Natronospiraceae</taxon>
        <taxon>Natronospira</taxon>
    </lineage>
</organism>
<reference evidence="1 2" key="1">
    <citation type="submission" date="2023-08" db="EMBL/GenBank/DDBJ databases">
        <title>Whole-genome sequencing of halo(alkali)philic microorganisms from hypersaline lakes.</title>
        <authorList>
            <person name="Sorokin D.Y."/>
            <person name="Abbas B."/>
            <person name="Merkel A.Y."/>
        </authorList>
    </citation>
    <scope>NUCLEOTIDE SEQUENCE [LARGE SCALE GENOMIC DNA]</scope>
    <source>
        <strain evidence="1 2">AB-CW4</strain>
    </source>
</reference>
<comment type="caution">
    <text evidence="1">The sequence shown here is derived from an EMBL/GenBank/DDBJ whole genome shotgun (WGS) entry which is preliminary data.</text>
</comment>
<protein>
    <recommendedName>
        <fullName evidence="3">Alginate export domain-containing protein</fullName>
    </recommendedName>
</protein>
<evidence type="ECO:0000313" key="1">
    <source>
        <dbReference type="EMBL" id="MDQ2070474.1"/>
    </source>
</evidence>